<comment type="caution">
    <text evidence="3">The sequence shown here is derived from an EMBL/GenBank/DDBJ whole genome shotgun (WGS) entry which is preliminary data.</text>
</comment>
<feature type="region of interest" description="Disordered" evidence="1">
    <location>
        <begin position="68"/>
        <end position="91"/>
    </location>
</feature>
<feature type="region of interest" description="Disordered" evidence="1">
    <location>
        <begin position="143"/>
        <end position="171"/>
    </location>
</feature>
<organism evidence="3 4">
    <name type="scientific">Phormidium tenue NIES-30</name>
    <dbReference type="NCBI Taxonomy" id="549789"/>
    <lineage>
        <taxon>Bacteria</taxon>
        <taxon>Bacillati</taxon>
        <taxon>Cyanobacteriota</taxon>
        <taxon>Cyanophyceae</taxon>
        <taxon>Oscillatoriophycideae</taxon>
        <taxon>Oscillatoriales</taxon>
        <taxon>Oscillatoriaceae</taxon>
        <taxon>Phormidium</taxon>
    </lineage>
</organism>
<dbReference type="STRING" id="549789.NIES30_02595"/>
<evidence type="ECO:0000259" key="2">
    <source>
        <dbReference type="Pfam" id="PF13592"/>
    </source>
</evidence>
<dbReference type="EMBL" id="MRCG01000001">
    <property type="protein sequence ID" value="OKH50979.1"/>
    <property type="molecule type" value="Genomic_DNA"/>
</dbReference>
<evidence type="ECO:0000313" key="4">
    <source>
        <dbReference type="Proteomes" id="UP000185557"/>
    </source>
</evidence>
<dbReference type="Gene3D" id="1.10.10.10">
    <property type="entry name" value="Winged helix-like DNA-binding domain superfamily/Winged helix DNA-binding domain"/>
    <property type="match status" value="1"/>
</dbReference>
<dbReference type="RefSeq" id="WP_073606792.1">
    <property type="nucleotide sequence ID" value="NZ_MRCG01000001.1"/>
</dbReference>
<name>A0A1U7JBC8_9CYAN</name>
<reference evidence="3 4" key="1">
    <citation type="submission" date="2016-11" db="EMBL/GenBank/DDBJ databases">
        <title>Draft Genome Sequences of Nine Cyanobacterial Strains from Diverse Habitats.</title>
        <authorList>
            <person name="Zhu T."/>
            <person name="Hou S."/>
            <person name="Lu X."/>
            <person name="Hess W.R."/>
        </authorList>
    </citation>
    <scope>NUCLEOTIDE SEQUENCE [LARGE SCALE GENOMIC DNA]</scope>
    <source>
        <strain evidence="3 4">NIES-30</strain>
    </source>
</reference>
<dbReference type="Pfam" id="PF13592">
    <property type="entry name" value="HTH_33"/>
    <property type="match status" value="1"/>
</dbReference>
<sequence length="171" mass="19491">MARPLHLEPHFSADELKARYRASGDPVESRRWHLLWLVHTETSLTDAAKAVGLNYDYARAVVKDYNRDGADGLRNRRKDQRPQQSRSLLNPEQLEALEARLQSPPDDDGVWSGPKVARVIAEVTGVPKVWPQRGWDYLKRLEQSLQVPRPRHRKGDPEAQEAFKKTPGAQG</sequence>
<dbReference type="InterPro" id="IPR009057">
    <property type="entry name" value="Homeodomain-like_sf"/>
</dbReference>
<keyword evidence="4" id="KW-1185">Reference proteome</keyword>
<dbReference type="AlphaFoldDB" id="A0A1U7JBC8"/>
<dbReference type="InterPro" id="IPR036388">
    <property type="entry name" value="WH-like_DNA-bd_sf"/>
</dbReference>
<evidence type="ECO:0000256" key="1">
    <source>
        <dbReference type="SAM" id="MobiDB-lite"/>
    </source>
</evidence>
<proteinExistence type="predicted"/>
<dbReference type="InterPro" id="IPR025959">
    <property type="entry name" value="Winged_HTH_dom"/>
</dbReference>
<dbReference type="SUPFAM" id="SSF46689">
    <property type="entry name" value="Homeodomain-like"/>
    <property type="match status" value="1"/>
</dbReference>
<evidence type="ECO:0000313" key="3">
    <source>
        <dbReference type="EMBL" id="OKH50979.1"/>
    </source>
</evidence>
<dbReference type="Pfam" id="PF13551">
    <property type="entry name" value="HTH_29"/>
    <property type="match status" value="1"/>
</dbReference>
<feature type="compositionally biased region" description="Basic and acidic residues" evidence="1">
    <location>
        <begin position="155"/>
        <end position="164"/>
    </location>
</feature>
<accession>A0A1U7JBC8</accession>
<gene>
    <name evidence="3" type="ORF">NIES30_02595</name>
</gene>
<dbReference type="Proteomes" id="UP000185557">
    <property type="component" value="Unassembled WGS sequence"/>
</dbReference>
<feature type="domain" description="Winged helix-turn helix" evidence="2">
    <location>
        <begin position="107"/>
        <end position="166"/>
    </location>
</feature>
<protein>
    <submittedName>
        <fullName evidence="3">Transcriptional regulator</fullName>
    </submittedName>
</protein>